<dbReference type="EMBL" id="CP020946">
    <property type="protein sequence ID" value="ASD64895.1"/>
    <property type="molecule type" value="Genomic_DNA"/>
</dbReference>
<dbReference type="Gene3D" id="3.20.20.120">
    <property type="entry name" value="Enolase-like C-terminal domain"/>
    <property type="match status" value="1"/>
</dbReference>
<evidence type="ECO:0000259" key="4">
    <source>
        <dbReference type="Pfam" id="PF22015"/>
    </source>
</evidence>
<evidence type="ECO:0000313" key="6">
    <source>
        <dbReference type="Proteomes" id="UP000197003"/>
    </source>
</evidence>
<organism evidence="5 6">
    <name type="scientific">Bdellovibrio bacteriovorus</name>
    <dbReference type="NCBI Taxonomy" id="959"/>
    <lineage>
        <taxon>Bacteria</taxon>
        <taxon>Pseudomonadati</taxon>
        <taxon>Bdellovibrionota</taxon>
        <taxon>Bdellovibrionia</taxon>
        <taxon>Bdellovibrionales</taxon>
        <taxon>Pseudobdellovibrionaceae</taxon>
        <taxon>Bdellovibrio</taxon>
    </lineage>
</organism>
<reference evidence="5 6" key="1">
    <citation type="submission" date="2017-04" db="EMBL/GenBank/DDBJ databases">
        <title>Whole genome sequence of Bdellovibrio bacteriovorus strain SSB218315.</title>
        <authorList>
            <person name="Oyedara O."/>
            <person name="Rodriguez-Perez M.A."/>
        </authorList>
    </citation>
    <scope>NUCLEOTIDE SEQUENCE [LARGE SCALE GENOMIC DNA]</scope>
    <source>
        <strain evidence="5 6">SSB218315</strain>
    </source>
</reference>
<dbReference type="SUPFAM" id="SSF51604">
    <property type="entry name" value="Enolase C-terminal domain-like"/>
    <property type="match status" value="1"/>
</dbReference>
<name>A0A1Z3NBT3_BDEBC</name>
<evidence type="ECO:0000313" key="5">
    <source>
        <dbReference type="EMBL" id="ASD64895.1"/>
    </source>
</evidence>
<gene>
    <name evidence="5" type="ORF">B9G79_15640</name>
</gene>
<dbReference type="Pfam" id="PF22015">
    <property type="entry name" value="OSBS_N"/>
    <property type="match status" value="1"/>
</dbReference>
<keyword evidence="2" id="KW-0460">Magnesium</keyword>
<dbReference type="Proteomes" id="UP000197003">
    <property type="component" value="Chromosome"/>
</dbReference>
<dbReference type="AlphaFoldDB" id="A0A1Z3NBT3"/>
<feature type="domain" description="OSBS enolase-like N-terminal" evidence="4">
    <location>
        <begin position="4"/>
        <end position="83"/>
    </location>
</feature>
<protein>
    <recommendedName>
        <fullName evidence="4">OSBS enolase-like N-terminal domain-containing protein</fullName>
    </recommendedName>
</protein>
<dbReference type="GO" id="GO:0016829">
    <property type="term" value="F:lyase activity"/>
    <property type="evidence" value="ECO:0007669"/>
    <property type="project" value="UniProtKB-KW"/>
</dbReference>
<dbReference type="InterPro" id="IPR041338">
    <property type="entry name" value="OSBS_N"/>
</dbReference>
<keyword evidence="1" id="KW-0479">Metal-binding</keyword>
<evidence type="ECO:0000256" key="1">
    <source>
        <dbReference type="ARBA" id="ARBA00022723"/>
    </source>
</evidence>
<dbReference type="OrthoDB" id="21264at2"/>
<dbReference type="InterPro" id="IPR036849">
    <property type="entry name" value="Enolase-like_C_sf"/>
</dbReference>
<dbReference type="Gene3D" id="3.30.390.10">
    <property type="entry name" value="Enolase-like, N-terminal domain"/>
    <property type="match status" value="1"/>
</dbReference>
<accession>A0A1Z3NBT3</accession>
<keyword evidence="3" id="KW-0456">Lyase</keyword>
<sequence>MIKISYSPYTLKPVQSLNATTVATAREGILLKVEWNDGLYGFADLHPWPELGDLSLEEQLSDLRMGRMTTQIEQSIWLARRDALLRKEKKHVFDGGEKIKNNYLLSHYQDLKSGFLDGLKNEGYTTLKVKMGRDLPKEADMLTHIAASGLRMRLDFNALGSWQTFEKFMVNLPLTVRPLIEYVEDPFPFDFHAWGEARKLAKIALDNQYDKVPWGKIASAPFDVIVVKPAKTDVDKAVAHCLKWNLKLAVTSYMDHPVGVVHAVGVAMELKDKYGDMILESGCLTHRLYQMDSFSAELSTQGPYLLKNKGTGVGFDKLLEALTWYQLKVR</sequence>
<dbReference type="GO" id="GO:0046872">
    <property type="term" value="F:metal ion binding"/>
    <property type="evidence" value="ECO:0007669"/>
    <property type="project" value="UniProtKB-KW"/>
</dbReference>
<evidence type="ECO:0000256" key="2">
    <source>
        <dbReference type="ARBA" id="ARBA00022842"/>
    </source>
</evidence>
<proteinExistence type="predicted"/>
<evidence type="ECO:0000256" key="3">
    <source>
        <dbReference type="ARBA" id="ARBA00023239"/>
    </source>
</evidence>
<dbReference type="InterPro" id="IPR029017">
    <property type="entry name" value="Enolase-like_N"/>
</dbReference>
<dbReference type="RefSeq" id="WP_088566322.1">
    <property type="nucleotide sequence ID" value="NZ_CP020946.1"/>
</dbReference>